<name>A0ABT9HPS5_9SPHN</name>
<feature type="transmembrane region" description="Helical" evidence="1">
    <location>
        <begin position="7"/>
        <end position="29"/>
    </location>
</feature>
<gene>
    <name evidence="2" type="ORF">Q9K02_08345</name>
</gene>
<comment type="caution">
    <text evidence="2">The sequence shown here is derived from an EMBL/GenBank/DDBJ whole genome shotgun (WGS) entry which is preliminary data.</text>
</comment>
<keyword evidence="1" id="KW-1133">Transmembrane helix</keyword>
<evidence type="ECO:0000256" key="1">
    <source>
        <dbReference type="SAM" id="Phobius"/>
    </source>
</evidence>
<dbReference type="EMBL" id="JAVAIM010000001">
    <property type="protein sequence ID" value="MDP4575141.1"/>
    <property type="molecule type" value="Genomic_DNA"/>
</dbReference>
<dbReference type="InterPro" id="IPR049500">
    <property type="entry name" value="Peptidase_M50B-like"/>
</dbReference>
<accession>A0ABT9HPS5</accession>
<feature type="transmembrane region" description="Helical" evidence="1">
    <location>
        <begin position="148"/>
        <end position="169"/>
    </location>
</feature>
<proteinExistence type="predicted"/>
<sequence length="220" mass="23387">MIAMITVVLWQVPLGQLVLYPFSLLATWFHEMGHGLTSMALGARFDELVIFPNGSGYALSSWPGEPSRLSRALTAAVGLLGPSVAGSLLILGSRSPAATRLLLAALGLVLGLSTIIWVRSLAGWIVLPTFAAICVAVAFWGSRKAQRFAIELLGVQAAISLWRDLGYLFSDGGYVGGEFITSDTGAIEEALLLPFWLWGALITATAVAIIFGALRVASRR</sequence>
<reference evidence="2 3" key="1">
    <citation type="submission" date="2023-08" db="EMBL/GenBank/DDBJ databases">
        <title>genomic of G39.</title>
        <authorList>
            <person name="Wang Y."/>
        </authorList>
    </citation>
    <scope>NUCLEOTIDE SEQUENCE [LARGE SCALE GENOMIC DNA]</scope>
    <source>
        <strain evidence="2 3">G39</strain>
    </source>
</reference>
<dbReference type="Proteomes" id="UP001240639">
    <property type="component" value="Unassembled WGS sequence"/>
</dbReference>
<feature type="transmembrane region" description="Helical" evidence="1">
    <location>
        <begin position="195"/>
        <end position="217"/>
    </location>
</feature>
<feature type="transmembrane region" description="Helical" evidence="1">
    <location>
        <begin position="98"/>
        <end position="118"/>
    </location>
</feature>
<dbReference type="RefSeq" id="WP_305933479.1">
    <property type="nucleotide sequence ID" value="NZ_JAVAIM010000001.1"/>
</dbReference>
<feature type="transmembrane region" description="Helical" evidence="1">
    <location>
        <begin position="72"/>
        <end position="91"/>
    </location>
</feature>
<feature type="transmembrane region" description="Helical" evidence="1">
    <location>
        <begin position="124"/>
        <end position="141"/>
    </location>
</feature>
<organism evidence="2 3">
    <name type="scientific">Qipengyuania profundimaris</name>
    <dbReference type="NCBI Taxonomy" id="3067652"/>
    <lineage>
        <taxon>Bacteria</taxon>
        <taxon>Pseudomonadati</taxon>
        <taxon>Pseudomonadota</taxon>
        <taxon>Alphaproteobacteria</taxon>
        <taxon>Sphingomonadales</taxon>
        <taxon>Erythrobacteraceae</taxon>
        <taxon>Qipengyuania</taxon>
    </lineage>
</organism>
<evidence type="ECO:0000313" key="2">
    <source>
        <dbReference type="EMBL" id="MDP4575141.1"/>
    </source>
</evidence>
<evidence type="ECO:0000313" key="3">
    <source>
        <dbReference type="Proteomes" id="UP001240639"/>
    </source>
</evidence>
<protein>
    <submittedName>
        <fullName evidence="2">M50 family metallopeptidase</fullName>
    </submittedName>
</protein>
<dbReference type="Pfam" id="PF13398">
    <property type="entry name" value="Peptidase_M50B"/>
    <property type="match status" value="1"/>
</dbReference>
<keyword evidence="3" id="KW-1185">Reference proteome</keyword>
<keyword evidence="1" id="KW-0812">Transmembrane</keyword>
<keyword evidence="1" id="KW-0472">Membrane</keyword>